<dbReference type="InterPro" id="IPR027417">
    <property type="entry name" value="P-loop_NTPase"/>
</dbReference>
<dbReference type="PANTHER" id="PTHR43820:SF5">
    <property type="entry name" value="HIGH-AFFINITY BRANCHED-CHAIN AMINO ACID TRANSPORT ATP-BINDING PROTEIN"/>
    <property type="match status" value="1"/>
</dbReference>
<dbReference type="GO" id="GO:0016887">
    <property type="term" value="F:ATP hydrolysis activity"/>
    <property type="evidence" value="ECO:0007669"/>
    <property type="project" value="InterPro"/>
</dbReference>
<dbReference type="CDD" id="cd03224">
    <property type="entry name" value="ABC_TM1139_LivF_branched"/>
    <property type="match status" value="1"/>
</dbReference>
<keyword evidence="5" id="KW-0029">Amino-acid transport</keyword>
<gene>
    <name evidence="7" type="ORF">JET14_11010</name>
</gene>
<dbReference type="AlphaFoldDB" id="A0A7T7HGR2"/>
<sequence>MTKLLETEGLEAFYGDFQALFGVDIAVGEGEAVALIGANGAGKSTFLKALTGLVPSRAKTLSFSGEAIAGWPADRIHRAGIALVPEGRRLFPSLSVEENLLIGAAGGRKGAWNLEAVYDLFPDLVEKRKNPGTALSGGQQQMVAIGRTLMSNPVLLLCDEISLGLSPKIIRDIYRALPKIRASGASVLVVEQDVGQALAVADRVYCLMEGRVTLTGTPASLTRKEIAAAYFGASDLKEAS</sequence>
<accession>A0A7T7HGR2</accession>
<dbReference type="InterPro" id="IPR052156">
    <property type="entry name" value="BCAA_Transport_ATP-bd_LivF"/>
</dbReference>
<evidence type="ECO:0000313" key="7">
    <source>
        <dbReference type="EMBL" id="QQM28886.1"/>
    </source>
</evidence>
<dbReference type="SMART" id="SM00382">
    <property type="entry name" value="AAA"/>
    <property type="match status" value="1"/>
</dbReference>
<organism evidence="7 8">
    <name type="scientific">Martelella lutilitoris</name>
    <dbReference type="NCBI Taxonomy" id="2583532"/>
    <lineage>
        <taxon>Bacteria</taxon>
        <taxon>Pseudomonadati</taxon>
        <taxon>Pseudomonadota</taxon>
        <taxon>Alphaproteobacteria</taxon>
        <taxon>Hyphomicrobiales</taxon>
        <taxon>Aurantimonadaceae</taxon>
        <taxon>Martelella</taxon>
    </lineage>
</organism>
<dbReference type="RefSeq" id="WP_200333524.1">
    <property type="nucleotide sequence ID" value="NZ_CP066786.1"/>
</dbReference>
<dbReference type="PROSITE" id="PS00211">
    <property type="entry name" value="ABC_TRANSPORTER_1"/>
    <property type="match status" value="1"/>
</dbReference>
<dbReference type="Pfam" id="PF00005">
    <property type="entry name" value="ABC_tran"/>
    <property type="match status" value="1"/>
</dbReference>
<dbReference type="GO" id="GO:0015807">
    <property type="term" value="P:L-amino acid transport"/>
    <property type="evidence" value="ECO:0007669"/>
    <property type="project" value="TreeGrafter"/>
</dbReference>
<reference evidence="7 8" key="1">
    <citation type="submission" date="2020-12" db="EMBL/GenBank/DDBJ databases">
        <authorList>
            <person name="Zheng R.K."/>
            <person name="Sun C.M."/>
        </authorList>
    </citation>
    <scope>NUCLEOTIDE SEQUENCE [LARGE SCALE GENOMIC DNA]</scope>
    <source>
        <strain evidence="7 8">ZRK001</strain>
    </source>
</reference>
<evidence type="ECO:0000256" key="4">
    <source>
        <dbReference type="ARBA" id="ARBA00022840"/>
    </source>
</evidence>
<evidence type="ECO:0000259" key="6">
    <source>
        <dbReference type="PROSITE" id="PS50893"/>
    </source>
</evidence>
<dbReference type="GO" id="GO:0015658">
    <property type="term" value="F:branched-chain amino acid transmembrane transporter activity"/>
    <property type="evidence" value="ECO:0007669"/>
    <property type="project" value="TreeGrafter"/>
</dbReference>
<dbReference type="Gene3D" id="3.40.50.300">
    <property type="entry name" value="P-loop containing nucleotide triphosphate hydrolases"/>
    <property type="match status" value="1"/>
</dbReference>
<protein>
    <submittedName>
        <fullName evidence="7">ABC transporter ATP-binding protein</fullName>
    </submittedName>
</protein>
<evidence type="ECO:0000313" key="8">
    <source>
        <dbReference type="Proteomes" id="UP000596083"/>
    </source>
</evidence>
<dbReference type="KEGG" id="mlut:JET14_11010"/>
<dbReference type="PROSITE" id="PS50893">
    <property type="entry name" value="ABC_TRANSPORTER_2"/>
    <property type="match status" value="1"/>
</dbReference>
<dbReference type="GO" id="GO:0005524">
    <property type="term" value="F:ATP binding"/>
    <property type="evidence" value="ECO:0007669"/>
    <property type="project" value="UniProtKB-KW"/>
</dbReference>
<evidence type="ECO:0000256" key="1">
    <source>
        <dbReference type="ARBA" id="ARBA00005417"/>
    </source>
</evidence>
<comment type="similarity">
    <text evidence="1">Belongs to the ABC transporter superfamily.</text>
</comment>
<dbReference type="EMBL" id="CP066786">
    <property type="protein sequence ID" value="QQM28886.1"/>
    <property type="molecule type" value="Genomic_DNA"/>
</dbReference>
<evidence type="ECO:0000256" key="3">
    <source>
        <dbReference type="ARBA" id="ARBA00022741"/>
    </source>
</evidence>
<dbReference type="InterPro" id="IPR017871">
    <property type="entry name" value="ABC_transporter-like_CS"/>
</dbReference>
<proteinExistence type="inferred from homology"/>
<feature type="domain" description="ABC transporter" evidence="6">
    <location>
        <begin position="5"/>
        <end position="234"/>
    </location>
</feature>
<evidence type="ECO:0000256" key="5">
    <source>
        <dbReference type="ARBA" id="ARBA00022970"/>
    </source>
</evidence>
<keyword evidence="4 7" id="KW-0067">ATP-binding</keyword>
<dbReference type="Proteomes" id="UP000596083">
    <property type="component" value="Chromosome"/>
</dbReference>
<dbReference type="InterPro" id="IPR003439">
    <property type="entry name" value="ABC_transporter-like_ATP-bd"/>
</dbReference>
<dbReference type="InterPro" id="IPR003593">
    <property type="entry name" value="AAA+_ATPase"/>
</dbReference>
<dbReference type="PANTHER" id="PTHR43820">
    <property type="entry name" value="HIGH-AFFINITY BRANCHED-CHAIN AMINO ACID TRANSPORT ATP-BINDING PROTEIN LIVF"/>
    <property type="match status" value="1"/>
</dbReference>
<evidence type="ECO:0000256" key="2">
    <source>
        <dbReference type="ARBA" id="ARBA00022448"/>
    </source>
</evidence>
<keyword evidence="2" id="KW-0813">Transport</keyword>
<name>A0A7T7HGR2_9HYPH</name>
<dbReference type="SUPFAM" id="SSF52540">
    <property type="entry name" value="P-loop containing nucleoside triphosphate hydrolases"/>
    <property type="match status" value="1"/>
</dbReference>
<keyword evidence="3" id="KW-0547">Nucleotide-binding</keyword>